<dbReference type="Pfam" id="PF22759">
    <property type="entry name" value="E217_GP41"/>
    <property type="match status" value="1"/>
</dbReference>
<dbReference type="Proteomes" id="UP000052237">
    <property type="component" value="Unassembled WGS sequence"/>
</dbReference>
<evidence type="ECO:0000313" key="1">
    <source>
        <dbReference type="EMBL" id="CUU68137.1"/>
    </source>
</evidence>
<protein>
    <submittedName>
        <fullName evidence="1">Uncharacterized protein</fullName>
    </submittedName>
</protein>
<organism evidence="1 2">
    <name type="scientific">Campylobacter hyointestinalis subsp. hyointestinalis</name>
    <dbReference type="NCBI Taxonomy" id="91352"/>
    <lineage>
        <taxon>Bacteria</taxon>
        <taxon>Pseudomonadati</taxon>
        <taxon>Campylobacterota</taxon>
        <taxon>Epsilonproteobacteria</taxon>
        <taxon>Campylobacterales</taxon>
        <taxon>Campylobacteraceae</taxon>
        <taxon>Campylobacter</taxon>
    </lineage>
</organism>
<sequence length="273" mass="29878">MIDKRLLKIGVQVGSDIRYYEDLDISASGSKVTNEIPNEFTIKITNLQKSVRDRILTESNILNRGLSKKKIYLYAGRESYGYSLIFSGDIRQVSISQPPDISLSIITYTGDASKMEAVSQSSDTEMIALSQLSQKVAEQLEKQLVFEATDKQIGSFAYTGSKLGLVSKLASSGGVNAYIDDETLVVKDSDKPLKGGAFVISADSGMIGIPAVSERGVSVKVMFNPGIRLGGSFYLKSEMNPSINGTYIVSKITYDLQNRNQNFYCTIEGIISR</sequence>
<dbReference type="RefSeq" id="WP_059434850.1">
    <property type="nucleotide sequence ID" value="NZ_FAVB01000001.1"/>
</dbReference>
<name>A0A0S4R362_CAMHY</name>
<dbReference type="AlphaFoldDB" id="A0A0S4R362"/>
<proteinExistence type="predicted"/>
<gene>
    <name evidence="1" type="ORF">ERS686654_00057</name>
</gene>
<accession>A0A0S4R362</accession>
<evidence type="ECO:0000313" key="2">
    <source>
        <dbReference type="Proteomes" id="UP000052237"/>
    </source>
</evidence>
<dbReference type="InterPro" id="IPR054496">
    <property type="entry name" value="E217_GP41"/>
</dbReference>
<comment type="caution">
    <text evidence="1">The sequence shown here is derived from an EMBL/GenBank/DDBJ whole genome shotgun (WGS) entry which is preliminary data.</text>
</comment>
<dbReference type="EMBL" id="FAVB01000001">
    <property type="protein sequence ID" value="CUU68137.1"/>
    <property type="molecule type" value="Genomic_DNA"/>
</dbReference>
<reference evidence="1 2" key="1">
    <citation type="submission" date="2015-11" db="EMBL/GenBank/DDBJ databases">
        <authorList>
            <consortium name="Pathogen Informatics"/>
        </authorList>
    </citation>
    <scope>NUCLEOTIDE SEQUENCE [LARGE SCALE GENOMIC DNA]</scope>
    <source>
        <strain evidence="1 2">006A-0059</strain>
    </source>
</reference>
<keyword evidence="2" id="KW-1185">Reference proteome</keyword>